<comment type="catalytic activity">
    <reaction evidence="11">
        <text>FMN + ATP + H(+) = FAD + diphosphate</text>
        <dbReference type="Rhea" id="RHEA:17237"/>
        <dbReference type="ChEBI" id="CHEBI:15378"/>
        <dbReference type="ChEBI" id="CHEBI:30616"/>
        <dbReference type="ChEBI" id="CHEBI:33019"/>
        <dbReference type="ChEBI" id="CHEBI:57692"/>
        <dbReference type="ChEBI" id="CHEBI:58210"/>
        <dbReference type="EC" id="2.7.7.2"/>
    </reaction>
</comment>
<keyword evidence="15" id="KW-1185">Reference proteome</keyword>
<dbReference type="UniPathway" id="UPA00277">
    <property type="reaction ID" value="UER00407"/>
</dbReference>
<dbReference type="InterPro" id="IPR023465">
    <property type="entry name" value="Riboflavin_kinase_dom_sf"/>
</dbReference>
<protein>
    <submittedName>
        <fullName evidence="14">Bifunctional riboflavin kinase/FMN adenylyltransferase</fullName>
    </submittedName>
</protein>
<evidence type="ECO:0000256" key="8">
    <source>
        <dbReference type="ARBA" id="ARBA00022827"/>
    </source>
</evidence>
<dbReference type="CDD" id="cd02064">
    <property type="entry name" value="FAD_synthetase_N"/>
    <property type="match status" value="1"/>
</dbReference>
<dbReference type="Pfam" id="PF06574">
    <property type="entry name" value="FAD_syn"/>
    <property type="match status" value="1"/>
</dbReference>
<evidence type="ECO:0000256" key="1">
    <source>
        <dbReference type="ARBA" id="ARBA00004726"/>
    </source>
</evidence>
<reference evidence="14 15" key="1">
    <citation type="submission" date="2017-10" db="EMBL/GenBank/DDBJ databases">
        <title>Bifidobacterium xylocopum sp. nov. and Bifidobacterium aemilianum sp. nov., from the carpenter bee (Xylocopa violacea) digestive tract.</title>
        <authorList>
            <person name="Alberoni D."/>
            <person name="Baffoni L."/>
            <person name="Di Gioia D."/>
            <person name="Gaggia F."/>
            <person name="Biavati B."/>
        </authorList>
    </citation>
    <scope>NUCLEOTIDE SEQUENCE [LARGE SCALE GENOMIC DNA]</scope>
    <source>
        <strain evidence="14 15">XV10</strain>
    </source>
</reference>
<dbReference type="SUPFAM" id="SSF52374">
    <property type="entry name" value="Nucleotidylyl transferase"/>
    <property type="match status" value="1"/>
</dbReference>
<dbReference type="Gene3D" id="2.40.30.30">
    <property type="entry name" value="Riboflavin kinase-like"/>
    <property type="match status" value="1"/>
</dbReference>
<dbReference type="Proteomes" id="UP000252530">
    <property type="component" value="Unassembled WGS sequence"/>
</dbReference>
<dbReference type="GO" id="GO:0009398">
    <property type="term" value="P:FMN biosynthetic process"/>
    <property type="evidence" value="ECO:0007669"/>
    <property type="project" value="TreeGrafter"/>
</dbReference>
<name>A0A366K8S7_9BIFI</name>
<dbReference type="PANTHER" id="PTHR22749">
    <property type="entry name" value="RIBOFLAVIN KINASE/FMN ADENYLYLTRANSFERASE"/>
    <property type="match status" value="1"/>
</dbReference>
<evidence type="ECO:0000313" key="15">
    <source>
        <dbReference type="Proteomes" id="UP000252530"/>
    </source>
</evidence>
<comment type="catalytic activity">
    <reaction evidence="10">
        <text>riboflavin + ATP = FMN + ADP + H(+)</text>
        <dbReference type="Rhea" id="RHEA:14357"/>
        <dbReference type="ChEBI" id="CHEBI:15378"/>
        <dbReference type="ChEBI" id="CHEBI:30616"/>
        <dbReference type="ChEBI" id="CHEBI:57986"/>
        <dbReference type="ChEBI" id="CHEBI:58210"/>
        <dbReference type="ChEBI" id="CHEBI:456216"/>
        <dbReference type="EC" id="2.7.1.26"/>
    </reaction>
</comment>
<dbReference type="Pfam" id="PF01687">
    <property type="entry name" value="Flavokinase"/>
    <property type="match status" value="1"/>
</dbReference>
<dbReference type="InterPro" id="IPR023468">
    <property type="entry name" value="Riboflavin_kinase"/>
</dbReference>
<keyword evidence="9" id="KW-0067">ATP-binding</keyword>
<keyword evidence="6 14" id="KW-0548">Nucleotidyltransferase</keyword>
<evidence type="ECO:0000256" key="7">
    <source>
        <dbReference type="ARBA" id="ARBA00022741"/>
    </source>
</evidence>
<keyword evidence="14" id="KW-0418">Kinase</keyword>
<evidence type="ECO:0000256" key="10">
    <source>
        <dbReference type="ARBA" id="ARBA00047880"/>
    </source>
</evidence>
<dbReference type="RefSeq" id="WP_113860378.1">
    <property type="nucleotide sequence ID" value="NZ_PDCG01000005.1"/>
</dbReference>
<evidence type="ECO:0000256" key="12">
    <source>
        <dbReference type="SAM" id="MobiDB-lite"/>
    </source>
</evidence>
<dbReference type="GO" id="GO:0009231">
    <property type="term" value="P:riboflavin biosynthetic process"/>
    <property type="evidence" value="ECO:0007669"/>
    <property type="project" value="InterPro"/>
</dbReference>
<evidence type="ECO:0000256" key="9">
    <source>
        <dbReference type="ARBA" id="ARBA00022840"/>
    </source>
</evidence>
<keyword evidence="3" id="KW-0285">Flavoprotein</keyword>
<feature type="domain" description="Riboflavin kinase" evidence="13">
    <location>
        <begin position="245"/>
        <end position="446"/>
    </location>
</feature>
<dbReference type="InterPro" id="IPR015864">
    <property type="entry name" value="FAD_synthase"/>
</dbReference>
<dbReference type="GO" id="GO:0008531">
    <property type="term" value="F:riboflavin kinase activity"/>
    <property type="evidence" value="ECO:0007669"/>
    <property type="project" value="UniProtKB-EC"/>
</dbReference>
<dbReference type="InterPro" id="IPR014729">
    <property type="entry name" value="Rossmann-like_a/b/a_fold"/>
</dbReference>
<sequence>MKIMSLTPDGSGLVDWPTLSTQKRSVVTVGSFDGMHRGHQALVSRMVEEARKSNALSVVIMFDPRPKVAHTYGSAHDGMELPTDYVDSQALTSIHQRLRVMEELGVDHVLVVRYTLAFAAKSYRFFLGQLVGKLGMRTLVLGKDAVMGSGRTGDAKSIADLAAATGVFEFDQVDSQGPGEVRVPAQWTYQVPQGPGEPADPTERMSKAELRAWSKDHQGRLTRIWSSSNLRYLLAQGRIKAANEILGRAHAVEGLVVHGEQRGREIGFPTVNLADHVEGFIPVDGVYAGWLVDLGEAETTDAADGQGVADQQSVAHGYGSADGKGETKDLGQTAWSGQTDAPGTPLNEDDFHRQLVSDRARMAPGSPWRWPAAISIGSKPTYSERTGLLNRVIEAYAVTDQWLELYGHHVRVEFETFLRPQVKFDSTEELKQALAENVQQTLDVTAYSTSKS</sequence>
<dbReference type="PANTHER" id="PTHR22749:SF6">
    <property type="entry name" value="RIBOFLAVIN KINASE"/>
    <property type="match status" value="1"/>
</dbReference>
<accession>A0A366K8S7</accession>
<evidence type="ECO:0000313" key="14">
    <source>
        <dbReference type="EMBL" id="RBP97533.1"/>
    </source>
</evidence>
<dbReference type="SMART" id="SM00904">
    <property type="entry name" value="Flavokinase"/>
    <property type="match status" value="1"/>
</dbReference>
<comment type="similarity">
    <text evidence="2">Belongs to the RibF family.</text>
</comment>
<keyword evidence="8" id="KW-0274">FAD</keyword>
<dbReference type="AlphaFoldDB" id="A0A366K8S7"/>
<evidence type="ECO:0000256" key="3">
    <source>
        <dbReference type="ARBA" id="ARBA00022630"/>
    </source>
</evidence>
<feature type="region of interest" description="Disordered" evidence="12">
    <location>
        <begin position="302"/>
        <end position="348"/>
    </location>
</feature>
<dbReference type="OrthoDB" id="9803667at2"/>
<comment type="pathway">
    <text evidence="1">Cofactor biosynthesis; FAD biosynthesis; FAD from FMN: step 1/1.</text>
</comment>
<dbReference type="GO" id="GO:0006747">
    <property type="term" value="P:FAD biosynthetic process"/>
    <property type="evidence" value="ECO:0007669"/>
    <property type="project" value="UniProtKB-UniPathway"/>
</dbReference>
<proteinExistence type="inferred from homology"/>
<dbReference type="Gene3D" id="3.40.50.620">
    <property type="entry name" value="HUPs"/>
    <property type="match status" value="1"/>
</dbReference>
<evidence type="ECO:0000256" key="4">
    <source>
        <dbReference type="ARBA" id="ARBA00022643"/>
    </source>
</evidence>
<evidence type="ECO:0000256" key="11">
    <source>
        <dbReference type="ARBA" id="ARBA00049494"/>
    </source>
</evidence>
<dbReference type="SUPFAM" id="SSF82114">
    <property type="entry name" value="Riboflavin kinase-like"/>
    <property type="match status" value="1"/>
</dbReference>
<evidence type="ECO:0000256" key="6">
    <source>
        <dbReference type="ARBA" id="ARBA00022695"/>
    </source>
</evidence>
<keyword evidence="4" id="KW-0288">FMN</keyword>
<organism evidence="14 15">
    <name type="scientific">Bifidobacterium aemilianum</name>
    <dbReference type="NCBI Taxonomy" id="2493120"/>
    <lineage>
        <taxon>Bacteria</taxon>
        <taxon>Bacillati</taxon>
        <taxon>Actinomycetota</taxon>
        <taxon>Actinomycetes</taxon>
        <taxon>Bifidobacteriales</taxon>
        <taxon>Bifidobacteriaceae</taxon>
        <taxon>Bifidobacterium</taxon>
    </lineage>
</organism>
<keyword evidence="7" id="KW-0547">Nucleotide-binding</keyword>
<dbReference type="GO" id="GO:0003919">
    <property type="term" value="F:FMN adenylyltransferase activity"/>
    <property type="evidence" value="ECO:0007669"/>
    <property type="project" value="UniProtKB-EC"/>
</dbReference>
<evidence type="ECO:0000259" key="13">
    <source>
        <dbReference type="SMART" id="SM00904"/>
    </source>
</evidence>
<evidence type="ECO:0000256" key="2">
    <source>
        <dbReference type="ARBA" id="ARBA00010214"/>
    </source>
</evidence>
<dbReference type="InterPro" id="IPR015865">
    <property type="entry name" value="Riboflavin_kinase_bac/euk"/>
</dbReference>
<dbReference type="EMBL" id="PDCG01000005">
    <property type="protein sequence ID" value="RBP97533.1"/>
    <property type="molecule type" value="Genomic_DNA"/>
</dbReference>
<gene>
    <name evidence="14" type="ORF">CRD60_05930</name>
</gene>
<keyword evidence="5 14" id="KW-0808">Transferase</keyword>
<evidence type="ECO:0000256" key="5">
    <source>
        <dbReference type="ARBA" id="ARBA00022679"/>
    </source>
</evidence>
<comment type="caution">
    <text evidence="14">The sequence shown here is derived from an EMBL/GenBank/DDBJ whole genome shotgun (WGS) entry which is preliminary data.</text>
</comment>
<dbReference type="GO" id="GO:0005524">
    <property type="term" value="F:ATP binding"/>
    <property type="evidence" value="ECO:0007669"/>
    <property type="project" value="UniProtKB-KW"/>
</dbReference>